<reference evidence="1 2" key="1">
    <citation type="submission" date="2023-10" db="EMBL/GenBank/DDBJ databases">
        <title>Rubellicoccus peritrichatus gen. nov., sp. nov., isolated from an algae of coral reef tank.</title>
        <authorList>
            <person name="Luo J."/>
        </authorList>
    </citation>
    <scope>NUCLEOTIDE SEQUENCE [LARGE SCALE GENOMIC DNA]</scope>
    <source>
        <strain evidence="1 2">CR14</strain>
    </source>
</reference>
<evidence type="ECO:0000313" key="1">
    <source>
        <dbReference type="EMBL" id="WOO43136.1"/>
    </source>
</evidence>
<protein>
    <submittedName>
        <fullName evidence="1">Uncharacterized protein</fullName>
    </submittedName>
</protein>
<sequence length="157" mass="17564">MNKPKITYLREKGEFVVIRYLVDGDEHQIKSSDIVSEGFAEALDELAEAVCRVCQFPIEDADKISVLGFTVSKKGDNDQVTFQAKKDLGCGTPLNIPTPNRLLEEDSGDSSILLDAKSRESLKKLQAEAASYIENSRTLRQIFLPLFEEEQEHEEAA</sequence>
<organism evidence="1 2">
    <name type="scientific">Rubellicoccus peritrichatus</name>
    <dbReference type="NCBI Taxonomy" id="3080537"/>
    <lineage>
        <taxon>Bacteria</taxon>
        <taxon>Pseudomonadati</taxon>
        <taxon>Verrucomicrobiota</taxon>
        <taxon>Opitutia</taxon>
        <taxon>Puniceicoccales</taxon>
        <taxon>Cerasicoccaceae</taxon>
        <taxon>Rubellicoccus</taxon>
    </lineage>
</organism>
<dbReference type="KEGG" id="puo:RZN69_08525"/>
<dbReference type="AlphaFoldDB" id="A0AAQ3LCU3"/>
<name>A0AAQ3LCU3_9BACT</name>
<accession>A0AAQ3LCU3</accession>
<dbReference type="RefSeq" id="WP_317835675.1">
    <property type="nucleotide sequence ID" value="NZ_CP136920.1"/>
</dbReference>
<gene>
    <name evidence="1" type="ORF">RZN69_08525</name>
</gene>
<dbReference type="EMBL" id="CP136920">
    <property type="protein sequence ID" value="WOO43136.1"/>
    <property type="molecule type" value="Genomic_DNA"/>
</dbReference>
<proteinExistence type="predicted"/>
<keyword evidence="2" id="KW-1185">Reference proteome</keyword>
<evidence type="ECO:0000313" key="2">
    <source>
        <dbReference type="Proteomes" id="UP001304300"/>
    </source>
</evidence>
<dbReference type="Proteomes" id="UP001304300">
    <property type="component" value="Chromosome"/>
</dbReference>